<evidence type="ECO:0000259" key="1">
    <source>
        <dbReference type="Pfam" id="PF00535"/>
    </source>
</evidence>
<evidence type="ECO:0000313" key="2">
    <source>
        <dbReference type="EMBL" id="BAP56004.1"/>
    </source>
</evidence>
<dbReference type="InterPro" id="IPR001173">
    <property type="entry name" value="Glyco_trans_2-like"/>
</dbReference>
<dbReference type="Proteomes" id="UP000031623">
    <property type="component" value="Chromosome"/>
</dbReference>
<dbReference type="Pfam" id="PF00535">
    <property type="entry name" value="Glycos_transf_2"/>
    <property type="match status" value="1"/>
</dbReference>
<accession>A0A090AFY0</accession>
<feature type="domain" description="Glycosyltransferase 2-like" evidence="1">
    <location>
        <begin position="4"/>
        <end position="125"/>
    </location>
</feature>
<protein>
    <submittedName>
        <fullName evidence="2">Family 2 glycosyl transferase</fullName>
    </submittedName>
</protein>
<dbReference type="PANTHER" id="PTHR22916:SF65">
    <property type="entry name" value="SLR1065 PROTEIN"/>
    <property type="match status" value="1"/>
</dbReference>
<dbReference type="Gene3D" id="3.90.550.10">
    <property type="entry name" value="Spore Coat Polysaccharide Biosynthesis Protein SpsA, Chain A"/>
    <property type="match status" value="1"/>
</dbReference>
<dbReference type="HOGENOM" id="CLU_025996_21_0_6"/>
<dbReference type="CDD" id="cd06433">
    <property type="entry name" value="GT_2_WfgS_like"/>
    <property type="match status" value="1"/>
</dbReference>
<name>A0A090AFY0_9GAMM</name>
<proteinExistence type="predicted"/>
<dbReference type="GO" id="GO:0016758">
    <property type="term" value="F:hexosyltransferase activity"/>
    <property type="evidence" value="ECO:0007669"/>
    <property type="project" value="UniProtKB-ARBA"/>
</dbReference>
<dbReference type="InterPro" id="IPR029044">
    <property type="entry name" value="Nucleotide-diphossugar_trans"/>
</dbReference>
<dbReference type="EMBL" id="AP014633">
    <property type="protein sequence ID" value="BAP56004.1"/>
    <property type="molecule type" value="Genomic_DNA"/>
</dbReference>
<organism evidence="2 3">
    <name type="scientific">Thioploca ingrica</name>
    <dbReference type="NCBI Taxonomy" id="40754"/>
    <lineage>
        <taxon>Bacteria</taxon>
        <taxon>Pseudomonadati</taxon>
        <taxon>Pseudomonadota</taxon>
        <taxon>Gammaproteobacteria</taxon>
        <taxon>Thiotrichales</taxon>
        <taxon>Thiotrichaceae</taxon>
        <taxon>Thioploca</taxon>
    </lineage>
</organism>
<gene>
    <name evidence="2" type="ORF">THII_1707</name>
</gene>
<dbReference type="KEGG" id="tig:THII_1707"/>
<evidence type="ECO:0000313" key="3">
    <source>
        <dbReference type="Proteomes" id="UP000031623"/>
    </source>
</evidence>
<dbReference type="OrthoDB" id="396512at2"/>
<reference evidence="2" key="1">
    <citation type="journal article" date="2014" name="ISME J.">
        <title>Ecophysiology of Thioploca ingrica as revealed by the complete genome sequence supplemented with proteomic evidence.</title>
        <authorList>
            <person name="Kojima H."/>
            <person name="Ogura Y."/>
            <person name="Yamamoto N."/>
            <person name="Togashi T."/>
            <person name="Mori H."/>
            <person name="Watanabe T."/>
            <person name="Nemoto F."/>
            <person name="Kurokawa K."/>
            <person name="Hayashi T."/>
            <person name="Fukui M."/>
        </authorList>
    </citation>
    <scope>NUCLEOTIDE SEQUENCE [LARGE SCALE GENOMIC DNA]</scope>
</reference>
<sequence>MKISIVTISYNQGQFLERAIRSVIEQDYNGIEYIIVDAGSTDGSREIIEKYRDHIAHIIFEPDEGPADGLNKGFKYASGEIFAFLNADDTFLPGALHTVAKFFMVNPDIDLVMGNGYKINEKDEVICPIYVTPFTKKLYVYRAVTIVQQATFFRREAYQLNDGFNPSNYTCWDGELFLQMAKNGFKFACMNKFLANFRIHTHSISGSGKLEKEYLQDCKRLFKEVMNREENIFDHFLHGYYRLWKWIIVPQAIITKLVPNGDKLKKSL</sequence>
<keyword evidence="2" id="KW-0808">Transferase</keyword>
<dbReference type="AlphaFoldDB" id="A0A090AFY0"/>
<dbReference type="SUPFAM" id="SSF53448">
    <property type="entry name" value="Nucleotide-diphospho-sugar transferases"/>
    <property type="match status" value="1"/>
</dbReference>
<dbReference type="PANTHER" id="PTHR22916">
    <property type="entry name" value="GLYCOSYLTRANSFERASE"/>
    <property type="match status" value="1"/>
</dbReference>
<keyword evidence="3" id="KW-1185">Reference proteome</keyword>
<dbReference type="STRING" id="40754.THII_1707"/>